<proteinExistence type="predicted"/>
<dbReference type="SUPFAM" id="SSF56112">
    <property type="entry name" value="Protein kinase-like (PK-like)"/>
    <property type="match status" value="1"/>
</dbReference>
<dbReference type="RefSeq" id="WP_145854330.1">
    <property type="nucleotide sequence ID" value="NZ_RPFW01000003.1"/>
</dbReference>
<evidence type="ECO:0000313" key="2">
    <source>
        <dbReference type="Proteomes" id="UP000460272"/>
    </source>
</evidence>
<dbReference type="Gene3D" id="3.30.200.20">
    <property type="entry name" value="Phosphorylase Kinase, domain 1"/>
    <property type="match status" value="1"/>
</dbReference>
<organism evidence="1 2">
    <name type="scientific">Trebonia kvetii</name>
    <dbReference type="NCBI Taxonomy" id="2480626"/>
    <lineage>
        <taxon>Bacteria</taxon>
        <taxon>Bacillati</taxon>
        <taxon>Actinomycetota</taxon>
        <taxon>Actinomycetes</taxon>
        <taxon>Streptosporangiales</taxon>
        <taxon>Treboniaceae</taxon>
        <taxon>Trebonia</taxon>
    </lineage>
</organism>
<protein>
    <recommendedName>
        <fullName evidence="3">Protein kinase domain-containing protein</fullName>
    </recommendedName>
</protein>
<evidence type="ECO:0008006" key="3">
    <source>
        <dbReference type="Google" id="ProtNLM"/>
    </source>
</evidence>
<gene>
    <name evidence="1" type="ORF">EAS64_18750</name>
</gene>
<name>A0A6P2C1P1_9ACTN</name>
<evidence type="ECO:0000313" key="1">
    <source>
        <dbReference type="EMBL" id="TVZ04405.1"/>
    </source>
</evidence>
<keyword evidence="2" id="KW-1185">Reference proteome</keyword>
<reference evidence="1 2" key="1">
    <citation type="submission" date="2018-11" db="EMBL/GenBank/DDBJ databases">
        <title>Trebonia kvetii gen.nov., sp.nov., a novel acidophilic actinobacterium, and proposal of the new actinobacterial family Treboniaceae fam. nov.</title>
        <authorList>
            <person name="Rapoport D."/>
            <person name="Sagova-Mareckova M."/>
            <person name="Sedlacek I."/>
            <person name="Provaznik J."/>
            <person name="Kralova S."/>
            <person name="Pavlinic D."/>
            <person name="Benes V."/>
            <person name="Kopecky J."/>
        </authorList>
    </citation>
    <scope>NUCLEOTIDE SEQUENCE [LARGE SCALE GENOMIC DNA]</scope>
    <source>
        <strain evidence="1 2">15Tr583</strain>
    </source>
</reference>
<sequence length="73" mass="7849">MAGMPPAGTEFAGYRLVWVAGKGDVSTLFLAEDPYLGTVIALKVLDPSLARDDAFRTRFLDESRLAATGTTRT</sequence>
<comment type="caution">
    <text evidence="1">The sequence shown here is derived from an EMBL/GenBank/DDBJ whole genome shotgun (WGS) entry which is preliminary data.</text>
</comment>
<dbReference type="Proteomes" id="UP000460272">
    <property type="component" value="Unassembled WGS sequence"/>
</dbReference>
<dbReference type="InterPro" id="IPR011009">
    <property type="entry name" value="Kinase-like_dom_sf"/>
</dbReference>
<dbReference type="AlphaFoldDB" id="A0A6P2C1P1"/>
<dbReference type="EMBL" id="RPFW01000003">
    <property type="protein sequence ID" value="TVZ04405.1"/>
    <property type="molecule type" value="Genomic_DNA"/>
</dbReference>
<accession>A0A6P2C1P1</accession>